<proteinExistence type="predicted"/>
<comment type="caution">
    <text evidence="1">The sequence shown here is derived from an EMBL/GenBank/DDBJ whole genome shotgun (WGS) entry which is preliminary data.</text>
</comment>
<dbReference type="Gene3D" id="3.40.50.12780">
    <property type="entry name" value="N-terminal domain of ligase-like"/>
    <property type="match status" value="1"/>
</dbReference>
<gene>
    <name evidence="1" type="ORF">ACFQ1O_11290</name>
</gene>
<evidence type="ECO:0000313" key="2">
    <source>
        <dbReference type="Proteomes" id="UP001596997"/>
    </source>
</evidence>
<dbReference type="Proteomes" id="UP001596997">
    <property type="component" value="Unassembled WGS sequence"/>
</dbReference>
<dbReference type="InterPro" id="IPR042099">
    <property type="entry name" value="ANL_N_sf"/>
</dbReference>
<keyword evidence="2" id="KW-1185">Reference proteome</keyword>
<accession>A0ABW3I3X9</accession>
<keyword evidence="1" id="KW-0436">Ligase</keyword>
<organism evidence="1 2">
    <name type="scientific">Pseudofulvibacter geojedonensis</name>
    <dbReference type="NCBI Taxonomy" id="1123758"/>
    <lineage>
        <taxon>Bacteria</taxon>
        <taxon>Pseudomonadati</taxon>
        <taxon>Bacteroidota</taxon>
        <taxon>Flavobacteriia</taxon>
        <taxon>Flavobacteriales</taxon>
        <taxon>Flavobacteriaceae</taxon>
        <taxon>Pseudofulvibacter</taxon>
    </lineage>
</organism>
<dbReference type="SUPFAM" id="SSF56801">
    <property type="entry name" value="Acetyl-CoA synthetase-like"/>
    <property type="match status" value="1"/>
</dbReference>
<dbReference type="GO" id="GO:0016874">
    <property type="term" value="F:ligase activity"/>
    <property type="evidence" value="ECO:0007669"/>
    <property type="project" value="UniProtKB-KW"/>
</dbReference>
<protein>
    <submittedName>
        <fullName evidence="1">Phenylacetate--CoA ligase family protein</fullName>
    </submittedName>
</protein>
<sequence length="433" mass="50279">MNSIDFSLKLNQFPIDEAKKELKEIQALSDSDFKKYVENQKKAIVQYHLQHNTFYQSLVKTDDPNWNDLPVLAKKDLQIPLIKRLSRGYTPKNCYINKTSGSTGDPFYFAKDKFTHALTWTVIQNRFNWHNLYGKKQARFYGIPKDKKGYYKERIKDLFANRYRFNVFDLSDRAFESWIRKFKKNKYVFLNGYTTVIVAFAEFLIQKNIVLKNICPTISAAVVTSEMCSEEDKILMQKAFGIPVINEYGASELDLIAFQNTQDQWVINNETLFVEVLDQNNQPLPNGEVGKLVISSLYNKAHPFIRYELGDMGSIKKLDDKTVVLEKLEGRKEDLVRLPSGKVAPGLTFYYVTKSIMKDNGLVKEIKVTQTALDTFEIHYSSITELNNNQKLDITNALHNYLEPNLNVQFIYFTQLERSKSGKLKQFTSFIEQ</sequence>
<dbReference type="RefSeq" id="WP_377716128.1">
    <property type="nucleotide sequence ID" value="NZ_JBHTJM010000009.1"/>
</dbReference>
<reference evidence="2" key="1">
    <citation type="journal article" date="2019" name="Int. J. Syst. Evol. Microbiol.">
        <title>The Global Catalogue of Microorganisms (GCM) 10K type strain sequencing project: providing services to taxonomists for standard genome sequencing and annotation.</title>
        <authorList>
            <consortium name="The Broad Institute Genomics Platform"/>
            <consortium name="The Broad Institute Genome Sequencing Center for Infectious Disease"/>
            <person name="Wu L."/>
            <person name="Ma J."/>
        </authorList>
    </citation>
    <scope>NUCLEOTIDE SEQUENCE [LARGE SCALE GENOMIC DNA]</scope>
    <source>
        <strain evidence="2">CCUG 62114</strain>
    </source>
</reference>
<dbReference type="EMBL" id="JBHTJM010000009">
    <property type="protein sequence ID" value="MFD0964588.1"/>
    <property type="molecule type" value="Genomic_DNA"/>
</dbReference>
<dbReference type="InterPro" id="IPR053158">
    <property type="entry name" value="CapK_Type1_Caps_Biosynth"/>
</dbReference>
<evidence type="ECO:0000313" key="1">
    <source>
        <dbReference type="EMBL" id="MFD0964588.1"/>
    </source>
</evidence>
<name>A0ABW3I3X9_9FLAO</name>
<dbReference type="PANTHER" id="PTHR36932">
    <property type="entry name" value="CAPSULAR POLYSACCHARIDE BIOSYNTHESIS PROTEIN"/>
    <property type="match status" value="1"/>
</dbReference>
<dbReference type="PANTHER" id="PTHR36932:SF1">
    <property type="entry name" value="CAPSULAR POLYSACCHARIDE BIOSYNTHESIS PROTEIN"/>
    <property type="match status" value="1"/>
</dbReference>